<name>A0ABY9JUN4_9BACI</name>
<organism evidence="1 2">
    <name type="scientific">Bacillus carboniphilus</name>
    <dbReference type="NCBI Taxonomy" id="86663"/>
    <lineage>
        <taxon>Bacteria</taxon>
        <taxon>Bacillati</taxon>
        <taxon>Bacillota</taxon>
        <taxon>Bacilli</taxon>
        <taxon>Bacillales</taxon>
        <taxon>Bacillaceae</taxon>
        <taxon>Bacillus</taxon>
    </lineage>
</organism>
<evidence type="ECO:0008006" key="3">
    <source>
        <dbReference type="Google" id="ProtNLM"/>
    </source>
</evidence>
<gene>
    <name evidence="1" type="ORF">LC087_02510</name>
</gene>
<evidence type="ECO:0000313" key="2">
    <source>
        <dbReference type="Proteomes" id="UP001197974"/>
    </source>
</evidence>
<dbReference type="Proteomes" id="UP001197974">
    <property type="component" value="Chromosome"/>
</dbReference>
<dbReference type="EMBL" id="CP129013">
    <property type="protein sequence ID" value="WLR43099.1"/>
    <property type="molecule type" value="Genomic_DNA"/>
</dbReference>
<keyword evidence="2" id="KW-1185">Reference proteome</keyword>
<proteinExistence type="predicted"/>
<dbReference type="RefSeq" id="WP_226538921.1">
    <property type="nucleotide sequence ID" value="NZ_CP129013.1"/>
</dbReference>
<sequence>MDNIYYVNLPFELTYFFSLNDSKKKHYLAERLRYGVITLAEQLGWDTQPLLEPFEIMRNKNYRNHFKVKRPKLSPDKKRKAYAYLEVELYDISLYLVVEDRKNNILIKEIIAKTEPFFESVTYYMKELKWLSNDEVALYTRAHKTKYNSVKL</sequence>
<accession>A0ABY9JUN4</accession>
<protein>
    <recommendedName>
        <fullName evidence="3">Transposase</fullName>
    </recommendedName>
</protein>
<evidence type="ECO:0000313" key="1">
    <source>
        <dbReference type="EMBL" id="WLR43099.1"/>
    </source>
</evidence>
<reference evidence="1 2" key="1">
    <citation type="submission" date="2023-06" db="EMBL/GenBank/DDBJ databases">
        <title>Five Gram-positive bacteria isolated from mangrove sediments in Shenzhen, Guangdong, China.</title>
        <authorList>
            <person name="Yu S."/>
            <person name="Zheng W."/>
            <person name="Huang Y."/>
        </authorList>
    </citation>
    <scope>NUCLEOTIDE SEQUENCE [LARGE SCALE GENOMIC DNA]</scope>
    <source>
        <strain evidence="1 2">SaN35-3</strain>
    </source>
</reference>